<dbReference type="PANTHER" id="PTHR34413:SF2">
    <property type="entry name" value="PROPHAGE TAIL FIBER ASSEMBLY PROTEIN HOMOLOG TFAE-RELATED"/>
    <property type="match status" value="1"/>
</dbReference>
<keyword evidence="3" id="KW-1185">Reference proteome</keyword>
<dbReference type="InterPro" id="IPR051220">
    <property type="entry name" value="TFA_Chaperone"/>
</dbReference>
<reference evidence="2 3" key="1">
    <citation type="journal article" date="2015" name="Genome Announc.">
        <title>De Novo Genome Sequence of Yersinia aleksiciae Y159T.</title>
        <authorList>
            <person name="Sprague L.D."/>
            <person name="Neubauer H."/>
        </authorList>
    </citation>
    <scope>NUCLEOTIDE SEQUENCE [LARGE SCALE GENOMIC DNA]</scope>
    <source>
        <strain evidence="2 3">159</strain>
    </source>
</reference>
<evidence type="ECO:0000313" key="2">
    <source>
        <dbReference type="EMBL" id="AKP32168.1"/>
    </source>
</evidence>
<dbReference type="InterPro" id="IPR003458">
    <property type="entry name" value="Phage_T4_Gp38_tail_assem"/>
</dbReference>
<feature type="domain" description="Tyrosine-protein phosphatase" evidence="1">
    <location>
        <begin position="1"/>
        <end position="205"/>
    </location>
</feature>
<dbReference type="Proteomes" id="UP000069914">
    <property type="component" value="Chromosome"/>
</dbReference>
<dbReference type="PANTHER" id="PTHR34413">
    <property type="entry name" value="PROPHAGE TAIL FIBER ASSEMBLY PROTEIN HOMOLOG TFAE-RELATED-RELATED"/>
    <property type="match status" value="1"/>
</dbReference>
<dbReference type="Pfam" id="PF02413">
    <property type="entry name" value="Caudo_TAP"/>
    <property type="match status" value="1"/>
</dbReference>
<accession>A0ABM5U8N9</accession>
<name>A0ABM5U8N9_YERAE</name>
<gene>
    <name evidence="2" type="ORF">ACZ76_00655</name>
</gene>
<evidence type="ECO:0000313" key="3">
    <source>
        <dbReference type="Proteomes" id="UP000069914"/>
    </source>
</evidence>
<dbReference type="InterPro" id="IPR000242">
    <property type="entry name" value="PTP_cat"/>
</dbReference>
<dbReference type="RefSeq" id="WP_048615875.1">
    <property type="nucleotide sequence ID" value="NZ_CABMLM010000037.1"/>
</dbReference>
<dbReference type="PROSITE" id="PS50055">
    <property type="entry name" value="TYR_PHOSPHATASE_PTP"/>
    <property type="match status" value="1"/>
</dbReference>
<dbReference type="EMBL" id="CP011975">
    <property type="protein sequence ID" value="AKP32168.1"/>
    <property type="molecule type" value="Genomic_DNA"/>
</dbReference>
<evidence type="ECO:0000259" key="1">
    <source>
        <dbReference type="PROSITE" id="PS50055"/>
    </source>
</evidence>
<dbReference type="GeneID" id="61904566"/>
<sequence length="205" mass="22767">MKETFAFSDENRIITMYNYSPVTGEFIGQSDAFIPAKTGLPAHCTVIAPPQISAGHAVVFTDDNWQLVADHRQQQVYDTTTCQPVTVEMLGPLADNLTALAPATSFDQWDGSAWCVDNDKIAAFARSHRNALIVATDPMMVSDYSINDTPLTKAQRSELTVTRAAYRAWPTLENWPLIELPELPQWLLIESVNQGYIIPSWPPAV</sequence>
<proteinExistence type="predicted"/>
<protein>
    <recommendedName>
        <fullName evidence="1">Tyrosine-protein phosphatase domain-containing protein</fullName>
    </recommendedName>
</protein>
<organism evidence="2 3">
    <name type="scientific">Yersinia aleksiciae</name>
    <dbReference type="NCBI Taxonomy" id="263819"/>
    <lineage>
        <taxon>Bacteria</taxon>
        <taxon>Pseudomonadati</taxon>
        <taxon>Pseudomonadota</taxon>
        <taxon>Gammaproteobacteria</taxon>
        <taxon>Enterobacterales</taxon>
        <taxon>Yersiniaceae</taxon>
        <taxon>Yersinia</taxon>
    </lineage>
</organism>